<evidence type="ECO:0000256" key="1">
    <source>
        <dbReference type="SAM" id="MobiDB-lite"/>
    </source>
</evidence>
<evidence type="ECO:0000313" key="3">
    <source>
        <dbReference type="EMBL" id="SFP35368.1"/>
    </source>
</evidence>
<proteinExistence type="predicted"/>
<dbReference type="Proteomes" id="UP000198857">
    <property type="component" value="Unassembled WGS sequence"/>
</dbReference>
<reference evidence="4" key="1">
    <citation type="submission" date="2016-10" db="EMBL/GenBank/DDBJ databases">
        <authorList>
            <person name="Varghese N."/>
            <person name="Submissions S."/>
        </authorList>
    </citation>
    <scope>NUCLEOTIDE SEQUENCE [LARGE SCALE GENOMIC DNA]</scope>
    <source>
        <strain evidence="4">DSM 44208</strain>
    </source>
</reference>
<dbReference type="AlphaFoldDB" id="A0A1I5PMP5"/>
<dbReference type="PANTHER" id="PTHR30411:SF1">
    <property type="entry name" value="CYTOPLASMIC PROTEIN"/>
    <property type="match status" value="1"/>
</dbReference>
<sequence>MSRPAHPRVAAFADLLSEAGASGRVHELPSGAHTAAEAAAALGVPIGAIANSLVFDVDGAPLLVLTSGAHRVDVARVAALLGVPQVRRASADFVREHTGQPIGGVAPLGHPGPIGTLVDVELARHDRVWAAAGHPSAVFPTSYDELLRLTAGTAAEVGDGPPEAARAEAARGGAAHPGAAPLGSTPLGTTPTGTTHDPAAAVGP</sequence>
<dbReference type="STRING" id="1523247.SAMN05660464_2898"/>
<dbReference type="Gene3D" id="3.90.960.10">
    <property type="entry name" value="YbaK/aminoacyl-tRNA synthetase-associated domain"/>
    <property type="match status" value="1"/>
</dbReference>
<protein>
    <submittedName>
        <fullName evidence="3">Cys-tRNA(Pro) deacylase, prolyl-tRNA editing enzyme YbaK/EbsC</fullName>
    </submittedName>
</protein>
<feature type="domain" description="YbaK/aminoacyl-tRNA synthetase-associated" evidence="2">
    <location>
        <begin position="31"/>
        <end position="149"/>
    </location>
</feature>
<organism evidence="3 4">
    <name type="scientific">Geodermatophilus dictyosporus</name>
    <dbReference type="NCBI Taxonomy" id="1523247"/>
    <lineage>
        <taxon>Bacteria</taxon>
        <taxon>Bacillati</taxon>
        <taxon>Actinomycetota</taxon>
        <taxon>Actinomycetes</taxon>
        <taxon>Geodermatophilales</taxon>
        <taxon>Geodermatophilaceae</taxon>
        <taxon>Geodermatophilus</taxon>
    </lineage>
</organism>
<accession>A0A1I5PMP5</accession>
<dbReference type="EMBL" id="FOWQ01000004">
    <property type="protein sequence ID" value="SFP35368.1"/>
    <property type="molecule type" value="Genomic_DNA"/>
</dbReference>
<dbReference type="PANTHER" id="PTHR30411">
    <property type="entry name" value="CYTOPLASMIC PROTEIN"/>
    <property type="match status" value="1"/>
</dbReference>
<dbReference type="InterPro" id="IPR036754">
    <property type="entry name" value="YbaK/aa-tRNA-synt-asso_dom_sf"/>
</dbReference>
<evidence type="ECO:0000313" key="4">
    <source>
        <dbReference type="Proteomes" id="UP000198857"/>
    </source>
</evidence>
<dbReference type="CDD" id="cd04333">
    <property type="entry name" value="ProX_deacylase"/>
    <property type="match status" value="1"/>
</dbReference>
<gene>
    <name evidence="3" type="ORF">SAMN05660464_2898</name>
</gene>
<dbReference type="RefSeq" id="WP_091110357.1">
    <property type="nucleotide sequence ID" value="NZ_FOWQ01000004.1"/>
</dbReference>
<name>A0A1I5PMP5_9ACTN</name>
<evidence type="ECO:0000259" key="2">
    <source>
        <dbReference type="Pfam" id="PF04073"/>
    </source>
</evidence>
<dbReference type="Pfam" id="PF04073">
    <property type="entry name" value="tRNA_edit"/>
    <property type="match status" value="1"/>
</dbReference>
<keyword evidence="4" id="KW-1185">Reference proteome</keyword>
<dbReference type="GO" id="GO:0002161">
    <property type="term" value="F:aminoacyl-tRNA deacylase activity"/>
    <property type="evidence" value="ECO:0007669"/>
    <property type="project" value="InterPro"/>
</dbReference>
<dbReference type="OrthoDB" id="8536235at2"/>
<feature type="compositionally biased region" description="Low complexity" evidence="1">
    <location>
        <begin position="170"/>
        <end position="195"/>
    </location>
</feature>
<dbReference type="SUPFAM" id="SSF55826">
    <property type="entry name" value="YbaK/ProRS associated domain"/>
    <property type="match status" value="1"/>
</dbReference>
<feature type="region of interest" description="Disordered" evidence="1">
    <location>
        <begin position="154"/>
        <end position="204"/>
    </location>
</feature>
<dbReference type="InterPro" id="IPR007214">
    <property type="entry name" value="YbaK/aa-tRNA-synth-assoc-dom"/>
</dbReference>